<comment type="caution">
    <text evidence="2">The sequence shown here is derived from an EMBL/GenBank/DDBJ whole genome shotgun (WGS) entry which is preliminary data.</text>
</comment>
<dbReference type="Proteomes" id="UP001596122">
    <property type="component" value="Unassembled WGS sequence"/>
</dbReference>
<gene>
    <name evidence="2" type="ORF">ACFPJ6_09085</name>
</gene>
<accession>A0ABW0GNR8</accession>
<name>A0ABW0GNR8_9MICO</name>
<evidence type="ECO:0000313" key="3">
    <source>
        <dbReference type="Proteomes" id="UP001596122"/>
    </source>
</evidence>
<proteinExistence type="predicted"/>
<feature type="region of interest" description="Disordered" evidence="1">
    <location>
        <begin position="34"/>
        <end position="60"/>
    </location>
</feature>
<keyword evidence="3" id="KW-1185">Reference proteome</keyword>
<protein>
    <submittedName>
        <fullName evidence="2">Uncharacterized protein</fullName>
    </submittedName>
</protein>
<dbReference type="EMBL" id="JBHSLD010000007">
    <property type="protein sequence ID" value="MFC5380944.1"/>
    <property type="molecule type" value="Genomic_DNA"/>
</dbReference>
<evidence type="ECO:0000256" key="1">
    <source>
        <dbReference type="SAM" id="MobiDB-lite"/>
    </source>
</evidence>
<dbReference type="RefSeq" id="WP_340270807.1">
    <property type="nucleotide sequence ID" value="NZ_JBBEOG010000008.1"/>
</dbReference>
<evidence type="ECO:0000313" key="2">
    <source>
        <dbReference type="EMBL" id="MFC5380944.1"/>
    </source>
</evidence>
<feature type="compositionally biased region" description="Basic residues" evidence="1">
    <location>
        <begin position="34"/>
        <end position="43"/>
    </location>
</feature>
<organism evidence="2 3">
    <name type="scientific">Aquipuribacter nitratireducens</name>
    <dbReference type="NCBI Taxonomy" id="650104"/>
    <lineage>
        <taxon>Bacteria</taxon>
        <taxon>Bacillati</taxon>
        <taxon>Actinomycetota</taxon>
        <taxon>Actinomycetes</taxon>
        <taxon>Micrococcales</taxon>
        <taxon>Intrasporangiaceae</taxon>
        <taxon>Aquipuribacter</taxon>
    </lineage>
</organism>
<reference evidence="3" key="1">
    <citation type="journal article" date="2019" name="Int. J. Syst. Evol. Microbiol.">
        <title>The Global Catalogue of Microorganisms (GCM) 10K type strain sequencing project: providing services to taxonomists for standard genome sequencing and annotation.</title>
        <authorList>
            <consortium name="The Broad Institute Genomics Platform"/>
            <consortium name="The Broad Institute Genome Sequencing Center for Infectious Disease"/>
            <person name="Wu L."/>
            <person name="Ma J."/>
        </authorList>
    </citation>
    <scope>NUCLEOTIDE SEQUENCE [LARGE SCALE GENOMIC DNA]</scope>
    <source>
        <strain evidence="3">CCUG 43114</strain>
    </source>
</reference>
<sequence length="60" mass="6178">MTLLLALLLVPVAALGLVLGMDRVEDTLLKAPARHRSAARGVRRPVDAAPAPTSTHGVAA</sequence>